<gene>
    <name evidence="4" type="ORF">QY95_00987</name>
</gene>
<dbReference type="Gene3D" id="3.40.50.1110">
    <property type="entry name" value="SGNH hydrolase"/>
    <property type="match status" value="1"/>
</dbReference>
<evidence type="ECO:0000313" key="5">
    <source>
        <dbReference type="Proteomes" id="UP000031563"/>
    </source>
</evidence>
<feature type="domain" description="SLH" evidence="3">
    <location>
        <begin position="366"/>
        <end position="426"/>
    </location>
</feature>
<evidence type="ECO:0000256" key="1">
    <source>
        <dbReference type="ARBA" id="ARBA00022729"/>
    </source>
</evidence>
<dbReference type="EMBL" id="JWIR02000025">
    <property type="protein sequence ID" value="KKB40924.1"/>
    <property type="molecule type" value="Genomic_DNA"/>
</dbReference>
<keyword evidence="1 2" id="KW-0732">Signal</keyword>
<feature type="chain" id="PRO_5002487591" description="SLH domain-containing protein" evidence="2">
    <location>
        <begin position="27"/>
        <end position="426"/>
    </location>
</feature>
<name>A0A0F5I5I9_BACTR</name>
<proteinExistence type="predicted"/>
<reference evidence="4" key="1">
    <citation type="submission" date="2015-02" db="EMBL/GenBank/DDBJ databases">
        <title>Genome Assembly of Bacillaceae bacterium MTCC 8252.</title>
        <authorList>
            <person name="Verma A."/>
            <person name="Khatri I."/>
            <person name="Mual P."/>
            <person name="Subramanian S."/>
            <person name="Krishnamurthi S."/>
        </authorList>
    </citation>
    <scope>NUCLEOTIDE SEQUENCE [LARGE SCALE GENOMIC DNA]</scope>
    <source>
        <strain evidence="4">MTCC 8252</strain>
    </source>
</reference>
<feature type="signal peptide" evidence="2">
    <location>
        <begin position="1"/>
        <end position="26"/>
    </location>
</feature>
<evidence type="ECO:0000256" key="2">
    <source>
        <dbReference type="SAM" id="SignalP"/>
    </source>
</evidence>
<dbReference type="PROSITE" id="PS51272">
    <property type="entry name" value="SLH"/>
    <property type="match status" value="2"/>
</dbReference>
<dbReference type="InterPro" id="IPR051465">
    <property type="entry name" value="Cell_Envelope_Struct_Comp"/>
</dbReference>
<dbReference type="STRING" id="1221996.QY95_00987"/>
<dbReference type="AlphaFoldDB" id="A0A0F5I5I9"/>
<dbReference type="SUPFAM" id="SSF52266">
    <property type="entry name" value="SGNH hydrolase"/>
    <property type="match status" value="1"/>
</dbReference>
<sequence length="426" mass="46065">MKGKSWLASLFSIVLLVSSFFTPEAAGDAAGAKVDYVALGDSLAAGQTPYRQIDKGYADLIADKLRKNGELGAYTKGFARSGATTADVLATLENADARKALQQAEIITLSAGANDLFDVMTIDPATSKVTFDQQKIAQAWTALGQNITLSLQELKQLNPQAKIYVMGYYFPFPHFAEGSTKEQAKYLTRYLNGQLETLAKQNGAVFVSVDAFNANGSAYLPNAADVHPNVAGYQVMADAFFTVYDRQATERFIDLPASSEARKAILTLAEAGIVNGKPNGAFEPDRQITRAEAAIILANLRSDLPETAKNPGFKDVAPGMKSYTAIARLTEAGIISKAVRYKPDQPLTRAQMAKLLTLAYELKATGTVSFKDVPADFWAKAEINAMATNGVMIGSEHNTFRPNDSITRKEFAITIYRMLQAQEPAA</sequence>
<dbReference type="Pfam" id="PF00395">
    <property type="entry name" value="SLH"/>
    <property type="match status" value="3"/>
</dbReference>
<dbReference type="Proteomes" id="UP000031563">
    <property type="component" value="Unassembled WGS sequence"/>
</dbReference>
<evidence type="ECO:0000313" key="4">
    <source>
        <dbReference type="EMBL" id="KKB40924.1"/>
    </source>
</evidence>
<dbReference type="Pfam" id="PF13472">
    <property type="entry name" value="Lipase_GDSL_2"/>
    <property type="match status" value="1"/>
</dbReference>
<feature type="domain" description="SLH" evidence="3">
    <location>
        <begin position="248"/>
        <end position="311"/>
    </location>
</feature>
<comment type="caution">
    <text evidence="4">The sequence shown here is derived from an EMBL/GenBank/DDBJ whole genome shotgun (WGS) entry which is preliminary data.</text>
</comment>
<evidence type="ECO:0000259" key="3">
    <source>
        <dbReference type="PROSITE" id="PS51272"/>
    </source>
</evidence>
<dbReference type="RefSeq" id="WP_052725858.1">
    <property type="nucleotide sequence ID" value="NZ_JWIR02000025.1"/>
</dbReference>
<dbReference type="InterPro" id="IPR036514">
    <property type="entry name" value="SGNH_hydro_sf"/>
</dbReference>
<organism evidence="4 5">
    <name type="scientific">Bacillus thermotolerans</name>
    <name type="common">Quasibacillus thermotolerans</name>
    <dbReference type="NCBI Taxonomy" id="1221996"/>
    <lineage>
        <taxon>Bacteria</taxon>
        <taxon>Bacillati</taxon>
        <taxon>Bacillota</taxon>
        <taxon>Bacilli</taxon>
        <taxon>Bacillales</taxon>
        <taxon>Bacillaceae</taxon>
        <taxon>Bacillus</taxon>
    </lineage>
</organism>
<accession>A0A0F5I5I9</accession>
<dbReference type="InterPro" id="IPR013830">
    <property type="entry name" value="SGNH_hydro"/>
</dbReference>
<dbReference type="PANTHER" id="PTHR43308">
    <property type="entry name" value="OUTER MEMBRANE PROTEIN ALPHA-RELATED"/>
    <property type="match status" value="1"/>
</dbReference>
<keyword evidence="5" id="KW-1185">Reference proteome</keyword>
<dbReference type="InterPro" id="IPR001119">
    <property type="entry name" value="SLH_dom"/>
</dbReference>
<protein>
    <recommendedName>
        <fullName evidence="3">SLH domain-containing protein</fullName>
    </recommendedName>
</protein>